<dbReference type="EMBL" id="CP020814">
    <property type="protein sequence ID" value="ARK29199.1"/>
    <property type="molecule type" value="Genomic_DNA"/>
</dbReference>
<comment type="cofactor">
    <cofactor evidence="1 13">
        <name>FAD</name>
        <dbReference type="ChEBI" id="CHEBI:57692"/>
    </cofactor>
</comment>
<evidence type="ECO:0000256" key="1">
    <source>
        <dbReference type="ARBA" id="ARBA00001974"/>
    </source>
</evidence>
<sequence length="524" mass="57930">MADKSVDVIVIGSGIAGLMTAHLLADHLNVMVITKSDVQNSNSSWAQGGMAAAIGPKDHWQKHLEDTIRAGQHHHNYEHLKLLVKKAPQIVHALSRLGVSFDRNEDGSLVLGMEGAHQQRRIVHVNGDQTGEAFTKVLLRAVQQRATVLQHSPVYELINHKDKVIGVKTNKQVIHAKATVLATGGLGQLYQSTSNVKEATGDGFALAYRAGAVLTDMEFIQFHPTLLTKDGVSFGLISEAVRGEGAKLIDEDGNRLMKEHPLKDLASRDVVSREIHRKLQGGTKVFLDCRELNHFDQKFPGLSKRCELAGITPKESPLPIAPGAHFISGGVQTDVNAQTTIKGLYAVGEVACTGVHGANRLASNSLLEGLVFANQAANHILLQESASEPRVDTQSMVIKRFSIHCHLPNKEEIQSRMTKWVGIERSAKGLKEMRRWLQPFLFAARHVRDDDTYAEIECKNMLLTAAVITESALKRLESRGGHYRVDYSERDDRHWLGRHIICSKSRGFVTEFEPMPEQIAIESR</sequence>
<dbReference type="NCBIfam" id="TIGR00551">
    <property type="entry name" value="nadB"/>
    <property type="match status" value="1"/>
</dbReference>
<evidence type="ECO:0000313" key="17">
    <source>
        <dbReference type="Proteomes" id="UP000193006"/>
    </source>
</evidence>
<dbReference type="InterPro" id="IPR036188">
    <property type="entry name" value="FAD/NAD-bd_sf"/>
</dbReference>
<comment type="catalytic activity">
    <reaction evidence="10">
        <text>L-aspartate + O2 = iminosuccinate + H2O2</text>
        <dbReference type="Rhea" id="RHEA:25876"/>
        <dbReference type="ChEBI" id="CHEBI:15379"/>
        <dbReference type="ChEBI" id="CHEBI:16240"/>
        <dbReference type="ChEBI" id="CHEBI:29991"/>
        <dbReference type="ChEBI" id="CHEBI:77875"/>
        <dbReference type="EC" id="1.4.3.16"/>
    </reaction>
    <physiologicalReaction direction="left-to-right" evidence="10">
        <dbReference type="Rhea" id="RHEA:25877"/>
    </physiologicalReaction>
</comment>
<gene>
    <name evidence="16" type="primary">nadB</name>
    <name evidence="16" type="ORF">BkAM31D_04625</name>
</gene>
<dbReference type="RefSeq" id="WP_066155808.1">
    <property type="nucleotide sequence ID" value="NZ_CP020814.1"/>
</dbReference>
<dbReference type="Proteomes" id="UP000193006">
    <property type="component" value="Chromosome"/>
</dbReference>
<evidence type="ECO:0000256" key="6">
    <source>
        <dbReference type="ARBA" id="ARBA00022630"/>
    </source>
</evidence>
<dbReference type="Gene3D" id="1.20.58.100">
    <property type="entry name" value="Fumarate reductase/succinate dehydrogenase flavoprotein-like, C-terminal domain"/>
    <property type="match status" value="1"/>
</dbReference>
<keyword evidence="17" id="KW-1185">Reference proteome</keyword>
<comment type="function">
    <text evidence="13">Catalyzes the oxidation of L-aspartate to iminoaspartate.</text>
</comment>
<protein>
    <recommendedName>
        <fullName evidence="5 11">L-aspartate oxidase</fullName>
        <ecNumber evidence="4 11">1.4.3.16</ecNumber>
    </recommendedName>
</protein>
<dbReference type="AlphaFoldDB" id="A0A1X9M703"/>
<dbReference type="EC" id="1.4.3.16" evidence="4 11"/>
<name>A0A1X9M703_9BACI</name>
<dbReference type="Pfam" id="PF02910">
    <property type="entry name" value="Succ_DH_flav_C"/>
    <property type="match status" value="1"/>
</dbReference>
<evidence type="ECO:0000256" key="11">
    <source>
        <dbReference type="NCBIfam" id="TIGR00551"/>
    </source>
</evidence>
<dbReference type="InterPro" id="IPR027477">
    <property type="entry name" value="Succ_DH/fumarate_Rdtase_cat_sf"/>
</dbReference>
<feature type="domain" description="FAD-dependent oxidoreductase 2 FAD-binding" evidence="14">
    <location>
        <begin position="7"/>
        <end position="366"/>
    </location>
</feature>
<keyword evidence="9 13" id="KW-0560">Oxidoreductase</keyword>
<evidence type="ECO:0000313" key="16">
    <source>
        <dbReference type="EMBL" id="ARK29199.1"/>
    </source>
</evidence>
<evidence type="ECO:0000256" key="4">
    <source>
        <dbReference type="ARBA" id="ARBA00012173"/>
    </source>
</evidence>
<dbReference type="GO" id="GO:0005737">
    <property type="term" value="C:cytoplasm"/>
    <property type="evidence" value="ECO:0007669"/>
    <property type="project" value="UniProtKB-SubCell"/>
</dbReference>
<dbReference type="InterPro" id="IPR003953">
    <property type="entry name" value="FAD-dep_OxRdtase_2_FAD-bd"/>
</dbReference>
<evidence type="ECO:0000256" key="10">
    <source>
        <dbReference type="ARBA" id="ARBA00048305"/>
    </source>
</evidence>
<feature type="active site" description="Proton acceptor" evidence="12">
    <location>
        <position position="268"/>
    </location>
</feature>
<evidence type="ECO:0000256" key="5">
    <source>
        <dbReference type="ARBA" id="ARBA00021901"/>
    </source>
</evidence>
<keyword evidence="6 13" id="KW-0285">Flavoprotein</keyword>
<dbReference type="STRING" id="199441.BkAM31D_04625"/>
<evidence type="ECO:0000256" key="9">
    <source>
        <dbReference type="ARBA" id="ARBA00023002"/>
    </source>
</evidence>
<dbReference type="PRINTS" id="PR00368">
    <property type="entry name" value="FADPNR"/>
</dbReference>
<dbReference type="Gene3D" id="3.90.700.10">
    <property type="entry name" value="Succinate dehydrogenase/fumarate reductase flavoprotein, catalytic domain"/>
    <property type="match status" value="1"/>
</dbReference>
<comment type="similarity">
    <text evidence="3 13">Belongs to the FAD-dependent oxidoreductase 2 family. NadB subfamily.</text>
</comment>
<dbReference type="SUPFAM" id="SSF46977">
    <property type="entry name" value="Succinate dehydrogenase/fumarate reductase flavoprotein C-terminal domain"/>
    <property type="match status" value="1"/>
</dbReference>
<evidence type="ECO:0000256" key="12">
    <source>
        <dbReference type="PIRSR" id="PIRSR000171-1"/>
    </source>
</evidence>
<dbReference type="UniPathway" id="UPA00253">
    <property type="reaction ID" value="UER00326"/>
</dbReference>
<dbReference type="InterPro" id="IPR005288">
    <property type="entry name" value="NadB"/>
</dbReference>
<feature type="domain" description="Fumarate reductase/succinate dehydrogenase flavoprotein-like C-terminal" evidence="15">
    <location>
        <begin position="411"/>
        <end position="505"/>
    </location>
</feature>
<dbReference type="SUPFAM" id="SSF51905">
    <property type="entry name" value="FAD/NAD(P)-binding domain"/>
    <property type="match status" value="1"/>
</dbReference>
<comment type="pathway">
    <text evidence="2 13">Cofactor biosynthesis; NAD(+) biosynthesis; iminoaspartate from L-aspartate (oxidase route): step 1/1.</text>
</comment>
<dbReference type="InterPro" id="IPR037099">
    <property type="entry name" value="Fum_R/Succ_DH_flav-like_C_sf"/>
</dbReference>
<keyword evidence="8 13" id="KW-0274">FAD</keyword>
<dbReference type="GO" id="GO:0008734">
    <property type="term" value="F:L-aspartate oxidase activity"/>
    <property type="evidence" value="ECO:0007669"/>
    <property type="project" value="UniProtKB-UniRule"/>
</dbReference>
<organism evidence="16 17">
    <name type="scientific">Halalkalibacter krulwichiae</name>
    <dbReference type="NCBI Taxonomy" id="199441"/>
    <lineage>
        <taxon>Bacteria</taxon>
        <taxon>Bacillati</taxon>
        <taxon>Bacillota</taxon>
        <taxon>Bacilli</taxon>
        <taxon>Bacillales</taxon>
        <taxon>Bacillaceae</taxon>
        <taxon>Halalkalibacter</taxon>
    </lineage>
</organism>
<proteinExistence type="inferred from homology"/>
<dbReference type="KEGG" id="bkw:BkAM31D_04625"/>
<evidence type="ECO:0000259" key="14">
    <source>
        <dbReference type="Pfam" id="PF00890"/>
    </source>
</evidence>
<evidence type="ECO:0000259" key="15">
    <source>
        <dbReference type="Pfam" id="PF02910"/>
    </source>
</evidence>
<dbReference type="InterPro" id="IPR015939">
    <property type="entry name" value="Fum_Rdtase/Succ_DH_flav-like_C"/>
</dbReference>
<evidence type="ECO:0000256" key="3">
    <source>
        <dbReference type="ARBA" id="ARBA00008562"/>
    </source>
</evidence>
<dbReference type="GO" id="GO:0034628">
    <property type="term" value="P:'de novo' NAD+ biosynthetic process from L-aspartate"/>
    <property type="evidence" value="ECO:0007669"/>
    <property type="project" value="TreeGrafter"/>
</dbReference>
<keyword evidence="7 13" id="KW-0662">Pyridine nucleotide biosynthesis</keyword>
<dbReference type="GO" id="GO:0033765">
    <property type="term" value="F:steroid dehydrogenase activity, acting on the CH-CH group of donors"/>
    <property type="evidence" value="ECO:0007669"/>
    <property type="project" value="UniProtKB-ARBA"/>
</dbReference>
<evidence type="ECO:0000256" key="8">
    <source>
        <dbReference type="ARBA" id="ARBA00022827"/>
    </source>
</evidence>
<dbReference type="Pfam" id="PF00890">
    <property type="entry name" value="FAD_binding_2"/>
    <property type="match status" value="1"/>
</dbReference>
<dbReference type="PIRSF" id="PIRSF000171">
    <property type="entry name" value="SDHA_APRA_LASPO"/>
    <property type="match status" value="1"/>
</dbReference>
<evidence type="ECO:0000256" key="13">
    <source>
        <dbReference type="RuleBase" id="RU362049"/>
    </source>
</evidence>
<dbReference type="Gene3D" id="3.50.50.60">
    <property type="entry name" value="FAD/NAD(P)-binding domain"/>
    <property type="match status" value="1"/>
</dbReference>
<evidence type="ECO:0000256" key="2">
    <source>
        <dbReference type="ARBA" id="ARBA00004950"/>
    </source>
</evidence>
<dbReference type="PANTHER" id="PTHR42716:SF2">
    <property type="entry name" value="L-ASPARTATE OXIDASE, CHLOROPLASTIC"/>
    <property type="match status" value="1"/>
</dbReference>
<accession>A0A1X9M703</accession>
<reference evidence="16 17" key="1">
    <citation type="submission" date="2017-04" db="EMBL/GenBank/DDBJ databases">
        <title>Bacillus krulwichiae AM31D Genome sequencing and assembly.</title>
        <authorList>
            <person name="Krulwich T.A."/>
            <person name="Anastor L."/>
            <person name="Ehrlich R."/>
            <person name="Ehrlich G.D."/>
            <person name="Janto B."/>
        </authorList>
    </citation>
    <scope>NUCLEOTIDE SEQUENCE [LARGE SCALE GENOMIC DNA]</scope>
    <source>
        <strain evidence="16 17">AM31D</strain>
    </source>
</reference>
<evidence type="ECO:0000256" key="7">
    <source>
        <dbReference type="ARBA" id="ARBA00022642"/>
    </source>
</evidence>
<comment type="subcellular location">
    <subcellularLocation>
        <location evidence="13">Cytoplasm</location>
    </subcellularLocation>
</comment>
<dbReference type="SUPFAM" id="SSF56425">
    <property type="entry name" value="Succinate dehydrogenase/fumarate reductase flavoprotein, catalytic domain"/>
    <property type="match status" value="1"/>
</dbReference>
<dbReference type="PANTHER" id="PTHR42716">
    <property type="entry name" value="L-ASPARTATE OXIDASE"/>
    <property type="match status" value="1"/>
</dbReference>